<proteinExistence type="predicted"/>
<dbReference type="Proteomes" id="UP001180020">
    <property type="component" value="Unassembled WGS sequence"/>
</dbReference>
<accession>A0AAV9CY15</accession>
<sequence length="126" mass="14358">MPNLKGGFLGTRGADIRALTQTWFMGVWPTDCHVTESNIFGSLGTRSSQLIKMSMSKRALHHVRFALRLWEDRGGGREFLPKDYRRFHRASVYLNGGSVHKSLHNSEIERCSSRAMFWRALSTIAC</sequence>
<gene>
    <name evidence="1" type="ORF">QJS10_CPB17g00137</name>
</gene>
<organism evidence="1 2">
    <name type="scientific">Acorus calamus</name>
    <name type="common">Sweet flag</name>
    <dbReference type="NCBI Taxonomy" id="4465"/>
    <lineage>
        <taxon>Eukaryota</taxon>
        <taxon>Viridiplantae</taxon>
        <taxon>Streptophyta</taxon>
        <taxon>Embryophyta</taxon>
        <taxon>Tracheophyta</taxon>
        <taxon>Spermatophyta</taxon>
        <taxon>Magnoliopsida</taxon>
        <taxon>Liliopsida</taxon>
        <taxon>Acoraceae</taxon>
        <taxon>Acorus</taxon>
    </lineage>
</organism>
<reference evidence="1" key="2">
    <citation type="submission" date="2023-06" db="EMBL/GenBank/DDBJ databases">
        <authorList>
            <person name="Ma L."/>
            <person name="Liu K.-W."/>
            <person name="Li Z."/>
            <person name="Hsiao Y.-Y."/>
            <person name="Qi Y."/>
            <person name="Fu T."/>
            <person name="Tang G."/>
            <person name="Zhang D."/>
            <person name="Sun W.-H."/>
            <person name="Liu D.-K."/>
            <person name="Li Y."/>
            <person name="Chen G.-Z."/>
            <person name="Liu X.-D."/>
            <person name="Liao X.-Y."/>
            <person name="Jiang Y.-T."/>
            <person name="Yu X."/>
            <person name="Hao Y."/>
            <person name="Huang J."/>
            <person name="Zhao X.-W."/>
            <person name="Ke S."/>
            <person name="Chen Y.-Y."/>
            <person name="Wu W.-L."/>
            <person name="Hsu J.-L."/>
            <person name="Lin Y.-F."/>
            <person name="Huang M.-D."/>
            <person name="Li C.-Y."/>
            <person name="Huang L."/>
            <person name="Wang Z.-W."/>
            <person name="Zhao X."/>
            <person name="Zhong W.-Y."/>
            <person name="Peng D.-H."/>
            <person name="Ahmad S."/>
            <person name="Lan S."/>
            <person name="Zhang J.-S."/>
            <person name="Tsai W.-C."/>
            <person name="Van De Peer Y."/>
            <person name="Liu Z.-J."/>
        </authorList>
    </citation>
    <scope>NUCLEOTIDE SEQUENCE</scope>
    <source>
        <strain evidence="1">CP</strain>
        <tissue evidence="1">Leaves</tissue>
    </source>
</reference>
<evidence type="ECO:0000313" key="2">
    <source>
        <dbReference type="Proteomes" id="UP001180020"/>
    </source>
</evidence>
<comment type="caution">
    <text evidence="1">The sequence shown here is derived from an EMBL/GenBank/DDBJ whole genome shotgun (WGS) entry which is preliminary data.</text>
</comment>
<dbReference type="AlphaFoldDB" id="A0AAV9CY15"/>
<protein>
    <submittedName>
        <fullName evidence="1">Uncharacterized protein</fullName>
    </submittedName>
</protein>
<keyword evidence="2" id="KW-1185">Reference proteome</keyword>
<reference evidence="1" key="1">
    <citation type="journal article" date="2023" name="Nat. Commun.">
        <title>Diploid and tetraploid genomes of Acorus and the evolution of monocots.</title>
        <authorList>
            <person name="Ma L."/>
            <person name="Liu K.W."/>
            <person name="Li Z."/>
            <person name="Hsiao Y.Y."/>
            <person name="Qi Y."/>
            <person name="Fu T."/>
            <person name="Tang G.D."/>
            <person name="Zhang D."/>
            <person name="Sun W.H."/>
            <person name="Liu D.K."/>
            <person name="Li Y."/>
            <person name="Chen G.Z."/>
            <person name="Liu X.D."/>
            <person name="Liao X.Y."/>
            <person name="Jiang Y.T."/>
            <person name="Yu X."/>
            <person name="Hao Y."/>
            <person name="Huang J."/>
            <person name="Zhao X.W."/>
            <person name="Ke S."/>
            <person name="Chen Y.Y."/>
            <person name="Wu W.L."/>
            <person name="Hsu J.L."/>
            <person name="Lin Y.F."/>
            <person name="Huang M.D."/>
            <person name="Li C.Y."/>
            <person name="Huang L."/>
            <person name="Wang Z.W."/>
            <person name="Zhao X."/>
            <person name="Zhong W.Y."/>
            <person name="Peng D.H."/>
            <person name="Ahmad S."/>
            <person name="Lan S."/>
            <person name="Zhang J.S."/>
            <person name="Tsai W.C."/>
            <person name="Van de Peer Y."/>
            <person name="Liu Z.J."/>
        </authorList>
    </citation>
    <scope>NUCLEOTIDE SEQUENCE</scope>
    <source>
        <strain evidence="1">CP</strain>
    </source>
</reference>
<name>A0AAV9CY15_ACOCL</name>
<dbReference type="EMBL" id="JAUJYO010000017">
    <property type="protein sequence ID" value="KAK1293765.1"/>
    <property type="molecule type" value="Genomic_DNA"/>
</dbReference>
<evidence type="ECO:0000313" key="1">
    <source>
        <dbReference type="EMBL" id="KAK1293765.1"/>
    </source>
</evidence>